<feature type="domain" description="MIP18 family-like" evidence="1">
    <location>
        <begin position="5"/>
        <end position="74"/>
    </location>
</feature>
<dbReference type="Proteomes" id="UP000050929">
    <property type="component" value="Unassembled WGS sequence"/>
</dbReference>
<dbReference type="EMBL" id="AZDG01000004">
    <property type="protein sequence ID" value="KRK65213.1"/>
    <property type="molecule type" value="Genomic_DNA"/>
</dbReference>
<organism evidence="2 3">
    <name type="scientific">Companilactobacillus tucceti DSM 20183</name>
    <dbReference type="NCBI Taxonomy" id="1423811"/>
    <lineage>
        <taxon>Bacteria</taxon>
        <taxon>Bacillati</taxon>
        <taxon>Bacillota</taxon>
        <taxon>Bacilli</taxon>
        <taxon>Lactobacillales</taxon>
        <taxon>Lactobacillaceae</taxon>
        <taxon>Companilactobacillus</taxon>
    </lineage>
</organism>
<dbReference type="OrthoDB" id="9805360at2"/>
<sequence length="97" mass="10967">MSTNEIKQVLSTIIDPDMEIDIVNLGLIYNIELSDTICKITMTMPTRSCQYGESIVDKIKKTIENLDGVTQCNINLVWTPAWTKEKMTKLARLSLGM</sequence>
<dbReference type="InterPro" id="IPR034904">
    <property type="entry name" value="FSCA_dom_sf"/>
</dbReference>
<name>A0A0R1J169_9LACO</name>
<dbReference type="SUPFAM" id="SSF117916">
    <property type="entry name" value="Fe-S cluster assembly (FSCA) domain-like"/>
    <property type="match status" value="1"/>
</dbReference>
<evidence type="ECO:0000259" key="1">
    <source>
        <dbReference type="Pfam" id="PF01883"/>
    </source>
</evidence>
<reference evidence="2 3" key="1">
    <citation type="journal article" date="2015" name="Genome Announc.">
        <title>Expanding the biotechnology potential of lactobacilli through comparative genomics of 213 strains and associated genera.</title>
        <authorList>
            <person name="Sun Z."/>
            <person name="Harris H.M."/>
            <person name="McCann A."/>
            <person name="Guo C."/>
            <person name="Argimon S."/>
            <person name="Zhang W."/>
            <person name="Yang X."/>
            <person name="Jeffery I.B."/>
            <person name="Cooney J.C."/>
            <person name="Kagawa T.F."/>
            <person name="Liu W."/>
            <person name="Song Y."/>
            <person name="Salvetti E."/>
            <person name="Wrobel A."/>
            <person name="Rasinkangas P."/>
            <person name="Parkhill J."/>
            <person name="Rea M.C."/>
            <person name="O'Sullivan O."/>
            <person name="Ritari J."/>
            <person name="Douillard F.P."/>
            <person name="Paul Ross R."/>
            <person name="Yang R."/>
            <person name="Briner A.E."/>
            <person name="Felis G.E."/>
            <person name="de Vos W.M."/>
            <person name="Barrangou R."/>
            <person name="Klaenhammer T.R."/>
            <person name="Caufield P.W."/>
            <person name="Cui Y."/>
            <person name="Zhang H."/>
            <person name="O'Toole P.W."/>
        </authorList>
    </citation>
    <scope>NUCLEOTIDE SEQUENCE [LARGE SCALE GENOMIC DNA]</scope>
    <source>
        <strain evidence="2 3">DSM 20183</strain>
    </source>
</reference>
<dbReference type="STRING" id="1423811.FC72_GL001589"/>
<dbReference type="InterPro" id="IPR052339">
    <property type="entry name" value="Fe-S_Maturation_MIP18"/>
</dbReference>
<protein>
    <recommendedName>
        <fullName evidence="1">MIP18 family-like domain-containing protein</fullName>
    </recommendedName>
</protein>
<evidence type="ECO:0000313" key="2">
    <source>
        <dbReference type="EMBL" id="KRK65213.1"/>
    </source>
</evidence>
<gene>
    <name evidence="2" type="ORF">FC72_GL001589</name>
</gene>
<comment type="caution">
    <text evidence="2">The sequence shown here is derived from an EMBL/GenBank/DDBJ whole genome shotgun (WGS) entry which is preliminary data.</text>
</comment>
<evidence type="ECO:0000313" key="3">
    <source>
        <dbReference type="Proteomes" id="UP000050929"/>
    </source>
</evidence>
<accession>A0A0R1J169</accession>
<dbReference type="RefSeq" id="WP_057764628.1">
    <property type="nucleotide sequence ID" value="NZ_AZDG01000004.1"/>
</dbReference>
<dbReference type="PANTHER" id="PTHR42831">
    <property type="entry name" value="FE-S PROTEIN MATURATION AUXILIARY FACTOR YITW"/>
    <property type="match status" value="1"/>
</dbReference>
<proteinExistence type="predicted"/>
<dbReference type="Gene3D" id="3.30.300.130">
    <property type="entry name" value="Fe-S cluster assembly (FSCA)"/>
    <property type="match status" value="1"/>
</dbReference>
<dbReference type="InterPro" id="IPR002744">
    <property type="entry name" value="MIP18-like"/>
</dbReference>
<keyword evidence="3" id="KW-1185">Reference proteome</keyword>
<dbReference type="AlphaFoldDB" id="A0A0R1J169"/>
<dbReference type="PANTHER" id="PTHR42831:SF1">
    <property type="entry name" value="FE-S PROTEIN MATURATION AUXILIARY FACTOR YITW"/>
    <property type="match status" value="1"/>
</dbReference>
<dbReference type="Pfam" id="PF01883">
    <property type="entry name" value="FeS_assembly_P"/>
    <property type="match status" value="1"/>
</dbReference>